<organism evidence="1 2">
    <name type="scientific">Gnathostoma spinigerum</name>
    <dbReference type="NCBI Taxonomy" id="75299"/>
    <lineage>
        <taxon>Eukaryota</taxon>
        <taxon>Metazoa</taxon>
        <taxon>Ecdysozoa</taxon>
        <taxon>Nematoda</taxon>
        <taxon>Chromadorea</taxon>
        <taxon>Rhabditida</taxon>
        <taxon>Spirurina</taxon>
        <taxon>Gnathostomatomorpha</taxon>
        <taxon>Gnathostomatoidea</taxon>
        <taxon>Gnathostomatidae</taxon>
        <taxon>Gnathostoma</taxon>
    </lineage>
</organism>
<dbReference type="SUPFAM" id="SSF53756">
    <property type="entry name" value="UDP-Glycosyltransferase/glycogen phosphorylase"/>
    <property type="match status" value="1"/>
</dbReference>
<sequence length="236" mass="27772">MTDIRLTVNLQMRKSSEIPKSRQSDWFLTYFWRLQRWLSIVESFESHFHDVMMKEVGKEFPDWNVTWLQIYMYNFGHGPVEIPRRWQNLSLMGDTLNGNKYIERGGRLMWETFIPFDTTAPWDFRGFHLIYGLLRRYQPACSALLEMDAFKEFMRTTKVDLIVIDHIFQECLVAIASLLNATTVRFSNWPISDLYISPFNIPSNPSSVAITTTASSSWLLLHLKDIHSILHIPGFR</sequence>
<comment type="caution">
    <text evidence="1">The sequence shown here is derived from an EMBL/GenBank/DDBJ whole genome shotgun (WGS) entry which is preliminary data.</text>
</comment>
<evidence type="ECO:0000313" key="2">
    <source>
        <dbReference type="Proteomes" id="UP001608902"/>
    </source>
</evidence>
<reference evidence="1 2" key="1">
    <citation type="submission" date="2024-08" db="EMBL/GenBank/DDBJ databases">
        <title>Gnathostoma spinigerum genome.</title>
        <authorList>
            <person name="Gonzalez-Bertolin B."/>
            <person name="Monzon S."/>
            <person name="Zaballos A."/>
            <person name="Jimenez P."/>
            <person name="Dekumyoy P."/>
            <person name="Varona S."/>
            <person name="Cuesta I."/>
            <person name="Sumanam S."/>
            <person name="Adisakwattana P."/>
            <person name="Gasser R.B."/>
            <person name="Hernandez-Gonzalez A."/>
            <person name="Young N.D."/>
            <person name="Perteguer M.J."/>
        </authorList>
    </citation>
    <scope>NUCLEOTIDE SEQUENCE [LARGE SCALE GENOMIC DNA]</scope>
    <source>
        <strain evidence="1">AL3</strain>
        <tissue evidence="1">Liver</tissue>
    </source>
</reference>
<name>A0ABD6E3U8_9BILA</name>
<evidence type="ECO:0008006" key="3">
    <source>
        <dbReference type="Google" id="ProtNLM"/>
    </source>
</evidence>
<protein>
    <recommendedName>
        <fullName evidence="3">Maturase K</fullName>
    </recommendedName>
</protein>
<dbReference type="Proteomes" id="UP001608902">
    <property type="component" value="Unassembled WGS sequence"/>
</dbReference>
<gene>
    <name evidence="1" type="ORF">AB6A40_001297</name>
</gene>
<dbReference type="EMBL" id="JBGFUD010000468">
    <property type="protein sequence ID" value="MFH4974588.1"/>
    <property type="molecule type" value="Genomic_DNA"/>
</dbReference>
<dbReference type="AlphaFoldDB" id="A0ABD6E3U8"/>
<evidence type="ECO:0000313" key="1">
    <source>
        <dbReference type="EMBL" id="MFH4974588.1"/>
    </source>
</evidence>
<accession>A0ABD6E3U8</accession>
<keyword evidence="2" id="KW-1185">Reference proteome</keyword>
<proteinExistence type="predicted"/>